<gene>
    <name evidence="1" type="ORF">CQA43_01295</name>
</gene>
<dbReference type="AlphaFoldDB" id="A0A3D8IHS0"/>
<keyword evidence="2" id="KW-1185">Reference proteome</keyword>
<dbReference type="OrthoDB" id="5329959at2"/>
<reference evidence="1 2" key="1">
    <citation type="submission" date="2018-04" db="EMBL/GenBank/DDBJ databases">
        <title>Novel Campyloabacter and Helicobacter Species and Strains.</title>
        <authorList>
            <person name="Mannion A.J."/>
            <person name="Shen Z."/>
            <person name="Fox J.G."/>
        </authorList>
    </citation>
    <scope>NUCLEOTIDE SEQUENCE [LARGE SCALE GENOMIC DNA]</scope>
    <source>
        <strain evidence="1 2">MIT 99-5101</strain>
    </source>
</reference>
<dbReference type="RefSeq" id="WP_115550800.1">
    <property type="nucleotide sequence ID" value="NZ_NXLS01000001.1"/>
</dbReference>
<evidence type="ECO:0008006" key="3">
    <source>
        <dbReference type="Google" id="ProtNLM"/>
    </source>
</evidence>
<comment type="caution">
    <text evidence="1">The sequence shown here is derived from an EMBL/GenBank/DDBJ whole genome shotgun (WGS) entry which is preliminary data.</text>
</comment>
<organism evidence="1 2">
    <name type="scientific">Helicobacter ganmani</name>
    <dbReference type="NCBI Taxonomy" id="60246"/>
    <lineage>
        <taxon>Bacteria</taxon>
        <taxon>Pseudomonadati</taxon>
        <taxon>Campylobacterota</taxon>
        <taxon>Epsilonproteobacteria</taxon>
        <taxon>Campylobacterales</taxon>
        <taxon>Helicobacteraceae</taxon>
        <taxon>Helicobacter</taxon>
    </lineage>
</organism>
<dbReference type="Proteomes" id="UP000256650">
    <property type="component" value="Unassembled WGS sequence"/>
</dbReference>
<dbReference type="GeneID" id="82534926"/>
<evidence type="ECO:0000313" key="1">
    <source>
        <dbReference type="EMBL" id="RDU64466.1"/>
    </source>
</evidence>
<proteinExistence type="predicted"/>
<protein>
    <recommendedName>
        <fullName evidence="3">Sugar transferase</fullName>
    </recommendedName>
</protein>
<evidence type="ECO:0000313" key="2">
    <source>
        <dbReference type="Proteomes" id="UP000256650"/>
    </source>
</evidence>
<sequence length="281" mass="33423">MNPHSTKDRIQNHLAYKLGLCMIAFNKIVGGGQDKQNSLILKIFYFPSFLFNLFKIIQLHKAKKRKYNEMIEIFPSLKYPPLQSCKDYPESLSYKYHLAYLLGESLLQTNKTWYRGSYFTLHKKIQKAKEKYQEISYITKELKAFNQKLYEQIDIIELANSSQEIYSLLQTYKDYPPLLQTLFLNFSFFMQYPNEILQWLNSKEFKEQYIKTNHPYPPLLNPDRLNAKRESKECNVESQRENRDSIQSYPNLSYESIPAELAWDLNLPLPRNYCGILVFLD</sequence>
<accession>A0A3D8IHS0</accession>
<dbReference type="EMBL" id="NXLS01000001">
    <property type="protein sequence ID" value="RDU64466.1"/>
    <property type="molecule type" value="Genomic_DNA"/>
</dbReference>
<name>A0A3D8IHS0_9HELI</name>